<evidence type="ECO:0000256" key="1">
    <source>
        <dbReference type="SAM" id="MobiDB-lite"/>
    </source>
</evidence>
<dbReference type="AlphaFoldDB" id="A0A371HDD7"/>
<feature type="region of interest" description="Disordered" evidence="1">
    <location>
        <begin position="65"/>
        <end position="84"/>
    </location>
</feature>
<proteinExistence type="predicted"/>
<evidence type="ECO:0000313" key="2">
    <source>
        <dbReference type="EMBL" id="RDY00813.1"/>
    </source>
</evidence>
<reference evidence="2" key="1">
    <citation type="submission" date="2018-05" db="EMBL/GenBank/DDBJ databases">
        <title>Draft genome of Mucuna pruriens seed.</title>
        <authorList>
            <person name="Nnadi N.E."/>
            <person name="Vos R."/>
            <person name="Hasami M.H."/>
            <person name="Devisetty U.K."/>
            <person name="Aguiy J.C."/>
        </authorList>
    </citation>
    <scope>NUCLEOTIDE SEQUENCE [LARGE SCALE GENOMIC DNA]</scope>
    <source>
        <strain evidence="2">JCA_2017</strain>
    </source>
</reference>
<name>A0A371HDD7_MUCPR</name>
<keyword evidence="3" id="KW-1185">Reference proteome</keyword>
<dbReference type="EMBL" id="QJKJ01002902">
    <property type="protein sequence ID" value="RDY00813.1"/>
    <property type="molecule type" value="Genomic_DNA"/>
</dbReference>
<feature type="non-terminal residue" evidence="2">
    <location>
        <position position="1"/>
    </location>
</feature>
<accession>A0A371HDD7</accession>
<gene>
    <name evidence="2" type="ORF">CR513_15968</name>
</gene>
<dbReference type="Proteomes" id="UP000257109">
    <property type="component" value="Unassembled WGS sequence"/>
</dbReference>
<organism evidence="2 3">
    <name type="scientific">Mucuna pruriens</name>
    <name type="common">Velvet bean</name>
    <name type="synonym">Dolichos pruriens</name>
    <dbReference type="NCBI Taxonomy" id="157652"/>
    <lineage>
        <taxon>Eukaryota</taxon>
        <taxon>Viridiplantae</taxon>
        <taxon>Streptophyta</taxon>
        <taxon>Embryophyta</taxon>
        <taxon>Tracheophyta</taxon>
        <taxon>Spermatophyta</taxon>
        <taxon>Magnoliopsida</taxon>
        <taxon>eudicotyledons</taxon>
        <taxon>Gunneridae</taxon>
        <taxon>Pentapetalae</taxon>
        <taxon>rosids</taxon>
        <taxon>fabids</taxon>
        <taxon>Fabales</taxon>
        <taxon>Fabaceae</taxon>
        <taxon>Papilionoideae</taxon>
        <taxon>50 kb inversion clade</taxon>
        <taxon>NPAAA clade</taxon>
        <taxon>indigoferoid/millettioid clade</taxon>
        <taxon>Phaseoleae</taxon>
        <taxon>Mucuna</taxon>
    </lineage>
</organism>
<comment type="caution">
    <text evidence="2">The sequence shown here is derived from an EMBL/GenBank/DDBJ whole genome shotgun (WGS) entry which is preliminary data.</text>
</comment>
<sequence length="84" mass="9510">MTTRTKIDVHVGTLLMEFSDNLVQFNIFEAMKHPTEDPTLFAESDSVKENKVESDLCIQLRAEGNSNNEGRKQAKAKSILDNRI</sequence>
<protein>
    <submittedName>
        <fullName evidence="2">Uncharacterized protein</fullName>
    </submittedName>
</protein>
<dbReference type="OrthoDB" id="1744168at2759"/>
<evidence type="ECO:0000313" key="3">
    <source>
        <dbReference type="Proteomes" id="UP000257109"/>
    </source>
</evidence>